<comment type="caution">
    <text evidence="4">The sequence shown here is derived from an EMBL/GenBank/DDBJ whole genome shotgun (WGS) entry which is preliminary data.</text>
</comment>
<dbReference type="InterPro" id="IPR031107">
    <property type="entry name" value="Small_HSP"/>
</dbReference>
<keyword evidence="5" id="KW-1185">Reference proteome</keyword>
<dbReference type="PANTHER" id="PTHR11527">
    <property type="entry name" value="HEAT-SHOCK PROTEIN 20 FAMILY MEMBER"/>
    <property type="match status" value="1"/>
</dbReference>
<dbReference type="Pfam" id="PF00011">
    <property type="entry name" value="HSP20"/>
    <property type="match status" value="1"/>
</dbReference>
<dbReference type="CDD" id="cd06464">
    <property type="entry name" value="ACD_sHsps-like"/>
    <property type="match status" value="1"/>
</dbReference>
<dbReference type="AlphaFoldDB" id="A0A2T0RN17"/>
<comment type="similarity">
    <text evidence="1 2">Belongs to the small heat shock protein (HSP20) family.</text>
</comment>
<dbReference type="Proteomes" id="UP000239480">
    <property type="component" value="Unassembled WGS sequence"/>
</dbReference>
<keyword evidence="4" id="KW-0346">Stress response</keyword>
<reference evidence="4 5" key="1">
    <citation type="submission" date="2018-03" db="EMBL/GenBank/DDBJ databases">
        <title>Genomic Encyclopedia of Archaeal and Bacterial Type Strains, Phase II (KMG-II): from individual species to whole genera.</title>
        <authorList>
            <person name="Goeker M."/>
        </authorList>
    </citation>
    <scope>NUCLEOTIDE SEQUENCE [LARGE SCALE GENOMIC DNA]</scope>
    <source>
        <strain evidence="4 5">DSM 29328</strain>
    </source>
</reference>
<accession>A0A2T0RN17</accession>
<dbReference type="Gene3D" id="2.60.40.790">
    <property type="match status" value="1"/>
</dbReference>
<evidence type="ECO:0000313" key="4">
    <source>
        <dbReference type="EMBL" id="PRY22527.1"/>
    </source>
</evidence>
<dbReference type="InterPro" id="IPR002068">
    <property type="entry name" value="A-crystallin/Hsp20_dom"/>
</dbReference>
<proteinExistence type="inferred from homology"/>
<organism evidence="4 5">
    <name type="scientific">Aliiruegeria haliotis</name>
    <dbReference type="NCBI Taxonomy" id="1280846"/>
    <lineage>
        <taxon>Bacteria</taxon>
        <taxon>Pseudomonadati</taxon>
        <taxon>Pseudomonadota</taxon>
        <taxon>Alphaproteobacteria</taxon>
        <taxon>Rhodobacterales</taxon>
        <taxon>Roseobacteraceae</taxon>
        <taxon>Aliiruegeria</taxon>
    </lineage>
</organism>
<gene>
    <name evidence="4" type="ORF">CLV78_10667</name>
</gene>
<protein>
    <submittedName>
        <fullName evidence="4">Heat shock protein Hsp20</fullName>
    </submittedName>
</protein>
<dbReference type="OrthoDB" id="9808910at2"/>
<dbReference type="InterPro" id="IPR008978">
    <property type="entry name" value="HSP20-like_chaperone"/>
</dbReference>
<evidence type="ECO:0000256" key="2">
    <source>
        <dbReference type="RuleBase" id="RU003616"/>
    </source>
</evidence>
<evidence type="ECO:0000259" key="3">
    <source>
        <dbReference type="PROSITE" id="PS01031"/>
    </source>
</evidence>
<dbReference type="SUPFAM" id="SSF49764">
    <property type="entry name" value="HSP20-like chaperones"/>
    <property type="match status" value="1"/>
</dbReference>
<dbReference type="EMBL" id="PVTD01000006">
    <property type="protein sequence ID" value="PRY22527.1"/>
    <property type="molecule type" value="Genomic_DNA"/>
</dbReference>
<feature type="domain" description="SHSP" evidence="3">
    <location>
        <begin position="51"/>
        <end position="165"/>
    </location>
</feature>
<name>A0A2T0RN17_9RHOB</name>
<evidence type="ECO:0000256" key="1">
    <source>
        <dbReference type="PROSITE-ProRule" id="PRU00285"/>
    </source>
</evidence>
<dbReference type="PROSITE" id="PS01031">
    <property type="entry name" value="SHSP"/>
    <property type="match status" value="1"/>
</dbReference>
<sequence length="165" mass="18407">MQIKDLIPWANKDRETEATAGTDNPVASLQREMNRVFEDFWGQFDRPNGPLDLAGTGARCDVVETDDAVELSVELPGMDMKDIDLTVSDDLLTLKGEKKVERKEKKKGYYLSERSYGSIYRTVPLPPGVDSDKANASFRNGVLTVTVPKTEEAQARLKRIEVKSA</sequence>
<dbReference type="RefSeq" id="WP_106205609.1">
    <property type="nucleotide sequence ID" value="NZ_PVTD01000006.1"/>
</dbReference>
<evidence type="ECO:0000313" key="5">
    <source>
        <dbReference type="Proteomes" id="UP000239480"/>
    </source>
</evidence>